<dbReference type="PANTHER" id="PTHR31544">
    <property type="entry name" value="AIG2-LIKE PROTEIN D"/>
    <property type="match status" value="1"/>
</dbReference>
<dbReference type="PANTHER" id="PTHR31544:SF2">
    <property type="entry name" value="AIG2-LIKE PROTEIN D"/>
    <property type="match status" value="1"/>
</dbReference>
<name>A0A642USU8_9ASCO</name>
<dbReference type="CDD" id="cd06661">
    <property type="entry name" value="GGCT_like"/>
    <property type="match status" value="1"/>
</dbReference>
<comment type="caution">
    <text evidence="5">The sequence shown here is derived from an EMBL/GenBank/DDBJ whole genome shotgun (WGS) entry which is preliminary data.</text>
</comment>
<dbReference type="VEuPathDB" id="FungiDB:TRICI_005927"/>
<keyword evidence="6" id="KW-1185">Reference proteome</keyword>
<organism evidence="5 6">
    <name type="scientific">Trichomonascus ciferrii</name>
    <dbReference type="NCBI Taxonomy" id="44093"/>
    <lineage>
        <taxon>Eukaryota</taxon>
        <taxon>Fungi</taxon>
        <taxon>Dikarya</taxon>
        <taxon>Ascomycota</taxon>
        <taxon>Saccharomycotina</taxon>
        <taxon>Dipodascomycetes</taxon>
        <taxon>Dipodascales</taxon>
        <taxon>Trichomonascaceae</taxon>
        <taxon>Trichomonascus</taxon>
        <taxon>Trichomonascus ciferrii complex</taxon>
    </lineage>
</organism>
<dbReference type="AlphaFoldDB" id="A0A642USU8"/>
<evidence type="ECO:0000313" key="5">
    <source>
        <dbReference type="EMBL" id="KAA8902268.1"/>
    </source>
</evidence>
<evidence type="ECO:0000313" key="6">
    <source>
        <dbReference type="Proteomes" id="UP000761534"/>
    </source>
</evidence>
<dbReference type="InterPro" id="IPR013024">
    <property type="entry name" value="GGCT-like"/>
</dbReference>
<protein>
    <recommendedName>
        <fullName evidence="3">Putative gamma-glutamylcyclotransferase</fullName>
    </recommendedName>
</protein>
<dbReference type="Pfam" id="PF06094">
    <property type="entry name" value="GGACT"/>
    <property type="match status" value="1"/>
</dbReference>
<dbReference type="Gene3D" id="3.10.490.10">
    <property type="entry name" value="Gamma-glutamyl cyclotransferase-like"/>
    <property type="match status" value="1"/>
</dbReference>
<keyword evidence="2" id="KW-0808">Transferase</keyword>
<dbReference type="InterPro" id="IPR036568">
    <property type="entry name" value="GGCT-like_sf"/>
</dbReference>
<evidence type="ECO:0000259" key="4">
    <source>
        <dbReference type="Pfam" id="PF06094"/>
    </source>
</evidence>
<evidence type="ECO:0000256" key="2">
    <source>
        <dbReference type="ARBA" id="ARBA00022679"/>
    </source>
</evidence>
<dbReference type="EMBL" id="SWFS01000469">
    <property type="protein sequence ID" value="KAA8902268.1"/>
    <property type="molecule type" value="Genomic_DNA"/>
</dbReference>
<evidence type="ECO:0000256" key="3">
    <source>
        <dbReference type="ARBA" id="ARBA00030602"/>
    </source>
</evidence>
<dbReference type="Proteomes" id="UP000761534">
    <property type="component" value="Unassembled WGS sequence"/>
</dbReference>
<dbReference type="OrthoDB" id="1044435at2759"/>
<dbReference type="GO" id="GO:0016740">
    <property type="term" value="F:transferase activity"/>
    <property type="evidence" value="ECO:0007669"/>
    <property type="project" value="UniProtKB-KW"/>
</dbReference>
<comment type="similarity">
    <text evidence="1">Belongs to the gamma-glutamylcyclotransferase family.</text>
</comment>
<sequence length="140" mass="16188">MELDDDVNVELSQGVIEGYERHALKGLDYPAVIPQPGSQVRGVIGYNITDEQVKKLDIFEGDEYAREKVQAWDEHKQKHVTVNAYVWTGDKSVLLDQDWNFDQFVQTKMANWISEEMKQTEGIGNRFWNPSEVEKIRNTA</sequence>
<reference evidence="5" key="1">
    <citation type="journal article" date="2019" name="G3 (Bethesda)">
        <title>Genome Assemblies of Two Rare Opportunistic Yeast Pathogens: Diutina rugosa (syn. Candida rugosa) and Trichomonascus ciferrii (syn. Candida ciferrii).</title>
        <authorList>
            <person name="Mixao V."/>
            <person name="Saus E."/>
            <person name="Hansen A.P."/>
            <person name="Lass-Florl C."/>
            <person name="Gabaldon T."/>
        </authorList>
    </citation>
    <scope>NUCLEOTIDE SEQUENCE</scope>
    <source>
        <strain evidence="5">CBS 4856</strain>
    </source>
</reference>
<dbReference type="InterPro" id="IPR009288">
    <property type="entry name" value="AIG2-like_dom"/>
</dbReference>
<proteinExistence type="inferred from homology"/>
<dbReference type="SUPFAM" id="SSF110857">
    <property type="entry name" value="Gamma-glutamyl cyclotransferase-like"/>
    <property type="match status" value="1"/>
</dbReference>
<dbReference type="InterPro" id="IPR045038">
    <property type="entry name" value="AIG2-like"/>
</dbReference>
<evidence type="ECO:0000256" key="1">
    <source>
        <dbReference type="ARBA" id="ARBA00008861"/>
    </source>
</evidence>
<feature type="domain" description="Gamma-glutamylcyclotransferase AIG2-like" evidence="4">
    <location>
        <begin position="10"/>
        <end position="100"/>
    </location>
</feature>
<gene>
    <name evidence="5" type="ORF">TRICI_005927</name>
</gene>
<accession>A0A642USU8</accession>